<keyword evidence="7 9" id="KW-0173">Coenzyme A biosynthesis</keyword>
<comment type="subunit">
    <text evidence="9">Homohexamer.</text>
</comment>
<dbReference type="GO" id="GO:0005737">
    <property type="term" value="C:cytoplasm"/>
    <property type="evidence" value="ECO:0007669"/>
    <property type="project" value="UniProtKB-SubCell"/>
</dbReference>
<accession>A0A1M5SSX7</accession>
<dbReference type="Pfam" id="PF01467">
    <property type="entry name" value="CTP_transf_like"/>
    <property type="match status" value="1"/>
</dbReference>
<name>A0A1M5SSX7_9CLOT</name>
<dbReference type="InterPro" id="IPR004821">
    <property type="entry name" value="Cyt_trans-like"/>
</dbReference>
<dbReference type="EC" id="2.7.7.3" evidence="9"/>
<proteinExistence type="inferred from homology"/>
<feature type="binding site" evidence="9">
    <location>
        <position position="9"/>
    </location>
    <ligand>
        <name>substrate</name>
    </ligand>
</feature>
<feature type="site" description="Transition state stabilizer" evidence="9">
    <location>
        <position position="17"/>
    </location>
</feature>
<dbReference type="InterPro" id="IPR001980">
    <property type="entry name" value="PPAT"/>
</dbReference>
<keyword evidence="12" id="KW-1185">Reference proteome</keyword>
<evidence type="ECO:0000259" key="10">
    <source>
        <dbReference type="Pfam" id="PF01467"/>
    </source>
</evidence>
<dbReference type="SUPFAM" id="SSF52374">
    <property type="entry name" value="Nucleotidylyl transferase"/>
    <property type="match status" value="1"/>
</dbReference>
<comment type="catalytic activity">
    <reaction evidence="8 9">
        <text>(R)-4'-phosphopantetheine + ATP + H(+) = 3'-dephospho-CoA + diphosphate</text>
        <dbReference type="Rhea" id="RHEA:19801"/>
        <dbReference type="ChEBI" id="CHEBI:15378"/>
        <dbReference type="ChEBI" id="CHEBI:30616"/>
        <dbReference type="ChEBI" id="CHEBI:33019"/>
        <dbReference type="ChEBI" id="CHEBI:57328"/>
        <dbReference type="ChEBI" id="CHEBI:61723"/>
        <dbReference type="EC" id="2.7.7.3"/>
    </reaction>
</comment>
<evidence type="ECO:0000313" key="12">
    <source>
        <dbReference type="Proteomes" id="UP000184526"/>
    </source>
</evidence>
<dbReference type="GO" id="GO:0015937">
    <property type="term" value="P:coenzyme A biosynthetic process"/>
    <property type="evidence" value="ECO:0007669"/>
    <property type="project" value="UniProtKB-UniRule"/>
</dbReference>
<comment type="cofactor">
    <cofactor evidence="9">
        <name>Mg(2+)</name>
        <dbReference type="ChEBI" id="CHEBI:18420"/>
    </cofactor>
</comment>
<comment type="function">
    <text evidence="9">Reversibly transfers an adenylyl group from ATP to 4'-phosphopantetheine, yielding dephospho-CoA (dPCoA) and pyrophosphate.</text>
</comment>
<dbReference type="EMBL" id="FQXP01000003">
    <property type="protein sequence ID" value="SHH41641.1"/>
    <property type="molecule type" value="Genomic_DNA"/>
</dbReference>
<comment type="similarity">
    <text evidence="9">Belongs to the bacterial CoaD family.</text>
</comment>
<evidence type="ECO:0000256" key="6">
    <source>
        <dbReference type="ARBA" id="ARBA00022842"/>
    </source>
</evidence>
<feature type="binding site" evidence="9">
    <location>
        <position position="17"/>
    </location>
    <ligand>
        <name>ATP</name>
        <dbReference type="ChEBI" id="CHEBI:30616"/>
    </ligand>
</feature>
<dbReference type="AlphaFoldDB" id="A0A1M5SSX7"/>
<feature type="binding site" evidence="9">
    <location>
        <begin position="9"/>
        <end position="10"/>
    </location>
    <ligand>
        <name>ATP</name>
        <dbReference type="ChEBI" id="CHEBI:30616"/>
    </ligand>
</feature>
<evidence type="ECO:0000256" key="8">
    <source>
        <dbReference type="ARBA" id="ARBA00029346"/>
    </source>
</evidence>
<gene>
    <name evidence="9" type="primary">coaD</name>
    <name evidence="11" type="ORF">SAMN02745196_00298</name>
</gene>
<keyword evidence="5 9" id="KW-0067">ATP-binding</keyword>
<dbReference type="PRINTS" id="PR01020">
    <property type="entry name" value="LPSBIOSNTHSS"/>
</dbReference>
<keyword evidence="4 9" id="KW-0547">Nucleotide-binding</keyword>
<organism evidence="11 12">
    <name type="scientific">Clostridium collagenovorans DSM 3089</name>
    <dbReference type="NCBI Taxonomy" id="1121306"/>
    <lineage>
        <taxon>Bacteria</taxon>
        <taxon>Bacillati</taxon>
        <taxon>Bacillota</taxon>
        <taxon>Clostridia</taxon>
        <taxon>Eubacteriales</taxon>
        <taxon>Clostridiaceae</taxon>
        <taxon>Clostridium</taxon>
    </lineage>
</organism>
<keyword evidence="1 9" id="KW-0963">Cytoplasm</keyword>
<dbReference type="GO" id="GO:0005524">
    <property type="term" value="F:ATP binding"/>
    <property type="evidence" value="ECO:0007669"/>
    <property type="project" value="UniProtKB-KW"/>
</dbReference>
<protein>
    <recommendedName>
        <fullName evidence="9">Phosphopantetheine adenylyltransferase</fullName>
        <ecNumber evidence="9">2.7.7.3</ecNumber>
    </recommendedName>
    <alternativeName>
        <fullName evidence="9">Dephospho-CoA pyrophosphorylase</fullName>
    </alternativeName>
    <alternativeName>
        <fullName evidence="9">Pantetheine-phosphate adenylyltransferase</fullName>
        <shortName evidence="9">PPAT</shortName>
    </alternativeName>
</protein>
<dbReference type="NCBIfam" id="TIGR01510">
    <property type="entry name" value="coaD_prev_kdtB"/>
    <property type="match status" value="1"/>
</dbReference>
<keyword evidence="6 9" id="KW-0460">Magnesium</keyword>
<dbReference type="Gene3D" id="3.40.50.620">
    <property type="entry name" value="HUPs"/>
    <property type="match status" value="1"/>
</dbReference>
<dbReference type="HAMAP" id="MF_00151">
    <property type="entry name" value="PPAT_bact"/>
    <property type="match status" value="1"/>
</dbReference>
<feature type="binding site" evidence="9">
    <location>
        <begin position="123"/>
        <end position="129"/>
    </location>
    <ligand>
        <name>ATP</name>
        <dbReference type="ChEBI" id="CHEBI:30616"/>
    </ligand>
</feature>
<dbReference type="InterPro" id="IPR014729">
    <property type="entry name" value="Rossmann-like_a/b/a_fold"/>
</dbReference>
<keyword evidence="3 9" id="KW-0548">Nucleotidyltransferase</keyword>
<dbReference type="RefSeq" id="WP_072829353.1">
    <property type="nucleotide sequence ID" value="NZ_FQXP01000003.1"/>
</dbReference>
<dbReference type="UniPathway" id="UPA00241">
    <property type="reaction ID" value="UER00355"/>
</dbReference>
<evidence type="ECO:0000256" key="4">
    <source>
        <dbReference type="ARBA" id="ARBA00022741"/>
    </source>
</evidence>
<evidence type="ECO:0000256" key="2">
    <source>
        <dbReference type="ARBA" id="ARBA00022679"/>
    </source>
</evidence>
<reference evidence="11 12" key="1">
    <citation type="submission" date="2016-11" db="EMBL/GenBank/DDBJ databases">
        <authorList>
            <person name="Jaros S."/>
            <person name="Januszkiewicz K."/>
            <person name="Wedrychowicz H."/>
        </authorList>
    </citation>
    <scope>NUCLEOTIDE SEQUENCE [LARGE SCALE GENOMIC DNA]</scope>
    <source>
        <strain evidence="11 12">DSM 3089</strain>
    </source>
</reference>
<feature type="binding site" evidence="9">
    <location>
        <position position="73"/>
    </location>
    <ligand>
        <name>substrate</name>
    </ligand>
</feature>
<evidence type="ECO:0000256" key="1">
    <source>
        <dbReference type="ARBA" id="ARBA00022490"/>
    </source>
</evidence>
<dbReference type="CDD" id="cd02163">
    <property type="entry name" value="PPAT"/>
    <property type="match status" value="1"/>
</dbReference>
<evidence type="ECO:0000256" key="7">
    <source>
        <dbReference type="ARBA" id="ARBA00022993"/>
    </source>
</evidence>
<dbReference type="NCBIfam" id="TIGR00125">
    <property type="entry name" value="cyt_tran_rel"/>
    <property type="match status" value="1"/>
</dbReference>
<evidence type="ECO:0000256" key="5">
    <source>
        <dbReference type="ARBA" id="ARBA00022840"/>
    </source>
</evidence>
<comment type="subcellular location">
    <subcellularLocation>
        <location evidence="9">Cytoplasm</location>
    </subcellularLocation>
</comment>
<dbReference type="STRING" id="1121306.SAMN02745196_00298"/>
<feature type="domain" description="Cytidyltransferase-like" evidence="10">
    <location>
        <begin position="5"/>
        <end position="133"/>
    </location>
</feature>
<dbReference type="OrthoDB" id="9806661at2"/>
<feature type="binding site" evidence="9">
    <location>
        <begin position="88"/>
        <end position="90"/>
    </location>
    <ligand>
        <name>ATP</name>
        <dbReference type="ChEBI" id="CHEBI:30616"/>
    </ligand>
</feature>
<keyword evidence="2 9" id="KW-0808">Transferase</keyword>
<dbReference type="PANTHER" id="PTHR21342">
    <property type="entry name" value="PHOSPHOPANTETHEINE ADENYLYLTRANSFERASE"/>
    <property type="match status" value="1"/>
</dbReference>
<feature type="binding site" evidence="9">
    <location>
        <position position="41"/>
    </location>
    <ligand>
        <name>substrate</name>
    </ligand>
</feature>
<feature type="binding site" evidence="9">
    <location>
        <position position="87"/>
    </location>
    <ligand>
        <name>substrate</name>
    </ligand>
</feature>
<dbReference type="GO" id="GO:0004595">
    <property type="term" value="F:pantetheine-phosphate adenylyltransferase activity"/>
    <property type="evidence" value="ECO:0007669"/>
    <property type="project" value="UniProtKB-UniRule"/>
</dbReference>
<evidence type="ECO:0000256" key="3">
    <source>
        <dbReference type="ARBA" id="ARBA00022695"/>
    </source>
</evidence>
<evidence type="ECO:0000313" key="11">
    <source>
        <dbReference type="EMBL" id="SHH41641.1"/>
    </source>
</evidence>
<dbReference type="Proteomes" id="UP000184526">
    <property type="component" value="Unassembled WGS sequence"/>
</dbReference>
<dbReference type="PANTHER" id="PTHR21342:SF1">
    <property type="entry name" value="PHOSPHOPANTETHEINE ADENYLYLTRANSFERASE"/>
    <property type="match status" value="1"/>
</dbReference>
<comment type="pathway">
    <text evidence="9">Cofactor biosynthesis; coenzyme A biosynthesis; CoA from (R)-pantothenate: step 4/5.</text>
</comment>
<evidence type="ECO:0000256" key="9">
    <source>
        <dbReference type="HAMAP-Rule" id="MF_00151"/>
    </source>
</evidence>
<feature type="binding site" evidence="9">
    <location>
        <position position="98"/>
    </location>
    <ligand>
        <name>ATP</name>
        <dbReference type="ChEBI" id="CHEBI:30616"/>
    </ligand>
</feature>
<sequence>MKKAIYPGSFDPITKGHLDIIRRGSKSFDKVIVAVLINSEKQGLFSIEERVSLIRKATFGIDNVEIISFEGLLVDYMEKNHISIILKGLRNSKDFEYELQMANVNKILGNEIETIFMISNPENSYISSSMVKEVCKLGGNISGLVPSEVESIIKKKIMG</sequence>